<organism evidence="1 2">
    <name type="scientific">Gossypium barbadense</name>
    <name type="common">Sea Island cotton</name>
    <name type="synonym">Hibiscus barbadensis</name>
    <dbReference type="NCBI Taxonomy" id="3634"/>
    <lineage>
        <taxon>Eukaryota</taxon>
        <taxon>Viridiplantae</taxon>
        <taxon>Streptophyta</taxon>
        <taxon>Embryophyta</taxon>
        <taxon>Tracheophyta</taxon>
        <taxon>Spermatophyta</taxon>
        <taxon>Magnoliopsida</taxon>
        <taxon>eudicotyledons</taxon>
        <taxon>Gunneridae</taxon>
        <taxon>Pentapetalae</taxon>
        <taxon>rosids</taxon>
        <taxon>malvids</taxon>
        <taxon>Malvales</taxon>
        <taxon>Malvaceae</taxon>
        <taxon>Malvoideae</taxon>
        <taxon>Gossypium</taxon>
    </lineage>
</organism>
<gene>
    <name evidence="1" type="ORF">ES319_A03G045300v1</name>
</gene>
<dbReference type="Proteomes" id="UP000327439">
    <property type="component" value="Chromosome A03"/>
</dbReference>
<reference evidence="2" key="1">
    <citation type="journal article" date="2020" name="Nat. Genet.">
        <title>Genomic diversifications of five Gossypium allopolyploid species and their impact on cotton improvement.</title>
        <authorList>
            <person name="Chen Z.J."/>
            <person name="Sreedasyam A."/>
            <person name="Ando A."/>
            <person name="Song Q."/>
            <person name="De Santiago L.M."/>
            <person name="Hulse-Kemp A.M."/>
            <person name="Ding M."/>
            <person name="Ye W."/>
            <person name="Kirkbride R.C."/>
            <person name="Jenkins J."/>
            <person name="Plott C."/>
            <person name="Lovell J."/>
            <person name="Lin Y.M."/>
            <person name="Vaughn R."/>
            <person name="Liu B."/>
            <person name="Simpson S."/>
            <person name="Scheffler B.E."/>
            <person name="Wen L."/>
            <person name="Saski C.A."/>
            <person name="Grover C.E."/>
            <person name="Hu G."/>
            <person name="Conover J.L."/>
            <person name="Carlson J.W."/>
            <person name="Shu S."/>
            <person name="Boston L.B."/>
            <person name="Williams M."/>
            <person name="Peterson D.G."/>
            <person name="McGee K."/>
            <person name="Jones D.C."/>
            <person name="Wendel J.F."/>
            <person name="Stelly D.M."/>
            <person name="Grimwood J."/>
            <person name="Schmutz J."/>
        </authorList>
    </citation>
    <scope>NUCLEOTIDE SEQUENCE [LARGE SCALE GENOMIC DNA]</scope>
    <source>
        <strain evidence="2">cv. 3-79</strain>
    </source>
</reference>
<accession>A0A5J5WAN6</accession>
<sequence>MSVAMIATDTLARDFILQRSDVIYFIRTSCCIGMGVGCILRPPKMALLECDFYKESNCCCAAFPFHFSFLNNHRNIVNVTLVV</sequence>
<dbReference type="AlphaFoldDB" id="A0A5J5WAN6"/>
<evidence type="ECO:0000313" key="2">
    <source>
        <dbReference type="Proteomes" id="UP000327439"/>
    </source>
</evidence>
<keyword evidence="2" id="KW-1185">Reference proteome</keyword>
<evidence type="ECO:0000313" key="1">
    <source>
        <dbReference type="EMBL" id="KAB2089200.1"/>
    </source>
</evidence>
<name>A0A5J5WAN6_GOSBA</name>
<protein>
    <submittedName>
        <fullName evidence="1">Uncharacterized protein</fullName>
    </submittedName>
</protein>
<dbReference type="EMBL" id="CM018204">
    <property type="protein sequence ID" value="KAB2089200.1"/>
    <property type="molecule type" value="Genomic_DNA"/>
</dbReference>
<proteinExistence type="predicted"/>